<reference evidence="2" key="1">
    <citation type="submission" date="2016-10" db="EMBL/GenBank/DDBJ databases">
        <authorList>
            <person name="Varghese N."/>
            <person name="Submissions S."/>
        </authorList>
    </citation>
    <scope>NUCLEOTIDE SEQUENCE [LARGE SCALE GENOMIC DNA]</scope>
    <source>
        <strain evidence="2">DSM 24740</strain>
    </source>
</reference>
<dbReference type="AlphaFoldDB" id="A0A1H9HD70"/>
<protein>
    <submittedName>
        <fullName evidence="1">Uncharacterized protein</fullName>
    </submittedName>
</protein>
<evidence type="ECO:0000313" key="1">
    <source>
        <dbReference type="EMBL" id="SEQ60237.1"/>
    </source>
</evidence>
<evidence type="ECO:0000313" key="2">
    <source>
        <dbReference type="Proteomes" id="UP000199021"/>
    </source>
</evidence>
<dbReference type="InParanoid" id="A0A1H9HD70"/>
<keyword evidence="2" id="KW-1185">Reference proteome</keyword>
<proteinExistence type="predicted"/>
<sequence>MDFLSQVGLAVLQFAYRFRNRPKPLRPLPQQKMVEVPRLFTEMTNKHLPTLSYIGQKPFQLLRQRTLAFPAITTRKSISTIAMLNKATSRSISIDIMMRLVFKRKPKVIIP</sequence>
<dbReference type="RefSeq" id="WP_090168869.1">
    <property type="nucleotide sequence ID" value="NZ_FOFB01000012.1"/>
</dbReference>
<organism evidence="1 2">
    <name type="scientific">Neolewinella agarilytica</name>
    <dbReference type="NCBI Taxonomy" id="478744"/>
    <lineage>
        <taxon>Bacteria</taxon>
        <taxon>Pseudomonadati</taxon>
        <taxon>Bacteroidota</taxon>
        <taxon>Saprospiria</taxon>
        <taxon>Saprospirales</taxon>
        <taxon>Lewinellaceae</taxon>
        <taxon>Neolewinella</taxon>
    </lineage>
</organism>
<name>A0A1H9HD70_9BACT</name>
<dbReference type="Proteomes" id="UP000199021">
    <property type="component" value="Unassembled WGS sequence"/>
</dbReference>
<dbReference type="EMBL" id="FOFB01000012">
    <property type="protein sequence ID" value="SEQ60237.1"/>
    <property type="molecule type" value="Genomic_DNA"/>
</dbReference>
<accession>A0A1H9HD70</accession>
<gene>
    <name evidence="1" type="ORF">SAMN05444359_112111</name>
</gene>
<dbReference type="STRING" id="478744.SAMN05444359_112111"/>